<protein>
    <recommendedName>
        <fullName evidence="8">NADH-quinone oxidoreductase subunit H</fullName>
    </recommendedName>
</protein>
<dbReference type="EMBL" id="NBVN01000001">
    <property type="protein sequence ID" value="PUA33889.1"/>
    <property type="molecule type" value="Genomic_DNA"/>
</dbReference>
<evidence type="ECO:0000256" key="4">
    <source>
        <dbReference type="ARBA" id="ARBA00023136"/>
    </source>
</evidence>
<dbReference type="Pfam" id="PF00146">
    <property type="entry name" value="NADHdh"/>
    <property type="match status" value="1"/>
</dbReference>
<dbReference type="InterPro" id="IPR052561">
    <property type="entry name" value="ComplexI_Subunit1"/>
</dbReference>
<feature type="transmembrane region" description="Helical" evidence="5">
    <location>
        <begin position="6"/>
        <end position="33"/>
    </location>
</feature>
<comment type="caution">
    <text evidence="6">The sequence shown here is derived from an EMBL/GenBank/DDBJ whole genome shotgun (WGS) entry which is preliminary data.</text>
</comment>
<keyword evidence="3 5" id="KW-1133">Transmembrane helix</keyword>
<reference evidence="6 7" key="1">
    <citation type="journal article" date="2018" name="Syst. Appl. Microbiol.">
        <title>A new symbiotic nanoarchaeote (Candidatus Nanoclepta minutus) and its host (Zestosphaera tikiterensis gen. nov., sp. nov.) from a New Zealand hot spring.</title>
        <authorList>
            <person name="St John E."/>
            <person name="Liu Y."/>
            <person name="Podar M."/>
            <person name="Stott M.B."/>
            <person name="Meneghin J."/>
            <person name="Chen Z."/>
            <person name="Lagutin K."/>
            <person name="Mitchell K."/>
            <person name="Reysenbach A.L."/>
        </authorList>
    </citation>
    <scope>NUCLEOTIDE SEQUENCE [LARGE SCALE GENOMIC DNA]</scope>
    <source>
        <strain evidence="6">NZ3</strain>
    </source>
</reference>
<keyword evidence="2 5" id="KW-0812">Transmembrane</keyword>
<gene>
    <name evidence="6" type="ORF">B7O98_00245</name>
</gene>
<evidence type="ECO:0000256" key="2">
    <source>
        <dbReference type="ARBA" id="ARBA00022692"/>
    </source>
</evidence>
<proteinExistence type="predicted"/>
<evidence type="ECO:0008006" key="8">
    <source>
        <dbReference type="Google" id="ProtNLM"/>
    </source>
</evidence>
<name>A0A2R7Y990_9CREN</name>
<evidence type="ECO:0000256" key="3">
    <source>
        <dbReference type="ARBA" id="ARBA00022989"/>
    </source>
</evidence>
<keyword evidence="4 5" id="KW-0472">Membrane</keyword>
<feature type="transmembrane region" description="Helical" evidence="5">
    <location>
        <begin position="83"/>
        <end position="106"/>
    </location>
</feature>
<evidence type="ECO:0000256" key="1">
    <source>
        <dbReference type="ARBA" id="ARBA00004141"/>
    </source>
</evidence>
<dbReference type="PANTHER" id="PTHR43359:SF1">
    <property type="entry name" value="FORMATE HYDROGENLYASE SUBUNIT 4-RELATED"/>
    <property type="match status" value="1"/>
</dbReference>
<dbReference type="InterPro" id="IPR001694">
    <property type="entry name" value="NADH_UbQ_OxRdtase_su1/FPO"/>
</dbReference>
<dbReference type="PANTHER" id="PTHR43359">
    <property type="entry name" value="FORMATE HYDROGENLYASE SUBUNIT 4"/>
    <property type="match status" value="1"/>
</dbReference>
<feature type="transmembrane region" description="Helical" evidence="5">
    <location>
        <begin position="189"/>
        <end position="210"/>
    </location>
</feature>
<evidence type="ECO:0000313" key="7">
    <source>
        <dbReference type="Proteomes" id="UP000244093"/>
    </source>
</evidence>
<feature type="transmembrane region" description="Helical" evidence="5">
    <location>
        <begin position="277"/>
        <end position="300"/>
    </location>
</feature>
<feature type="transmembrane region" description="Helical" evidence="5">
    <location>
        <begin position="146"/>
        <end position="169"/>
    </location>
</feature>
<comment type="subcellular location">
    <subcellularLocation>
        <location evidence="1">Membrane</location>
        <topology evidence="1">Multi-pass membrane protein</topology>
    </subcellularLocation>
</comment>
<evidence type="ECO:0000256" key="5">
    <source>
        <dbReference type="SAM" id="Phobius"/>
    </source>
</evidence>
<dbReference type="AlphaFoldDB" id="A0A2R7Y990"/>
<dbReference type="Proteomes" id="UP000244093">
    <property type="component" value="Unassembled WGS sequence"/>
</dbReference>
<evidence type="ECO:0000313" key="6">
    <source>
        <dbReference type="EMBL" id="PUA33889.1"/>
    </source>
</evidence>
<feature type="transmembrane region" description="Helical" evidence="5">
    <location>
        <begin position="112"/>
        <end position="134"/>
    </location>
</feature>
<sequence length="330" mass="35927">MDIMYILGVLASALTYPGLATLWIISMFSEWWVRKLTARAQRRMGPTYVGPLGVLQPFADFIKLLVVKSESSQRYGNISLAKAFAFVGIGALVASTLLLPISPYSIYSRYDLILLIYFFGVWVAVSEVVIAISIPNPFTLKGASRYASVIALCEPAFFLSLLIPAYLTAKVLKAEPTWSITAVVSYAPQLWLNPLTLIPMLLSLISILVATQSKLMLPPFNIPEAEQEVIAGPTTELSGPLLALFNFIHDADLAISSLIITLAFLGGPYPFESNPALGALTTIVKFLLVLTVITVIRASFGRFRLEQGLKTIVKYSITPGLIGLAIALII</sequence>
<dbReference type="GO" id="GO:0005886">
    <property type="term" value="C:plasma membrane"/>
    <property type="evidence" value="ECO:0007669"/>
    <property type="project" value="TreeGrafter"/>
</dbReference>
<organism evidence="6 7">
    <name type="scientific">Zestosphaera tikiterensis</name>
    <dbReference type="NCBI Taxonomy" id="1973259"/>
    <lineage>
        <taxon>Archaea</taxon>
        <taxon>Thermoproteota</taxon>
        <taxon>Thermoprotei</taxon>
        <taxon>Desulfurococcales</taxon>
        <taxon>Desulfurococcaceae</taxon>
        <taxon>Zestosphaera</taxon>
    </lineage>
</organism>
<feature type="transmembrane region" description="Helical" evidence="5">
    <location>
        <begin position="312"/>
        <end position="329"/>
    </location>
</feature>
<accession>A0A2R7Y990</accession>